<dbReference type="EMBL" id="JWZX01003095">
    <property type="protein sequence ID" value="KOO24418.1"/>
    <property type="molecule type" value="Genomic_DNA"/>
</dbReference>
<proteinExistence type="predicted"/>
<dbReference type="PANTHER" id="PTHR34044">
    <property type="entry name" value="NUCLEAR PROTEIN"/>
    <property type="match status" value="1"/>
</dbReference>
<name>A0A0M0JDW1_9EUKA</name>
<comment type="caution">
    <text evidence="1">The sequence shown here is derived from an EMBL/GenBank/DDBJ whole genome shotgun (WGS) entry which is preliminary data.</text>
</comment>
<evidence type="ECO:0000313" key="1">
    <source>
        <dbReference type="EMBL" id="KOO24418.1"/>
    </source>
</evidence>
<sequence>MQNGMLGAFLDKNGLSDNTQVLLYLAVSKLGEKPIDGVTEFNPDGLTAATGKWASAFAARLAKGDLKCRSLEGDAYKAAMLEKHVWICSFMLVGALNGGVTVGDVGQKHIQQLEPLVAELCTSGEAALGISLAPGALDRLLAYGRSVAHFPTAVKEFEWRNGWFYELTKKALALGKDDPTPMHTAMLKALGKI</sequence>
<accession>A0A0M0JDW1</accession>
<organism evidence="1 2">
    <name type="scientific">Chrysochromulina tobinii</name>
    <dbReference type="NCBI Taxonomy" id="1460289"/>
    <lineage>
        <taxon>Eukaryota</taxon>
        <taxon>Haptista</taxon>
        <taxon>Haptophyta</taxon>
        <taxon>Prymnesiophyceae</taxon>
        <taxon>Prymnesiales</taxon>
        <taxon>Chrysochromulinaceae</taxon>
        <taxon>Chrysochromulina</taxon>
    </lineage>
</organism>
<dbReference type="PANTHER" id="PTHR34044:SF1">
    <property type="entry name" value="NUCLEAR PROTEIN"/>
    <property type="match status" value="1"/>
</dbReference>
<protein>
    <submittedName>
        <fullName evidence="1">Uncharacterized protein</fullName>
    </submittedName>
</protein>
<gene>
    <name evidence="1" type="ORF">Ctob_006069</name>
</gene>
<dbReference type="OrthoDB" id="38730at2759"/>
<evidence type="ECO:0000313" key="2">
    <source>
        <dbReference type="Proteomes" id="UP000037460"/>
    </source>
</evidence>
<reference evidence="2" key="1">
    <citation type="journal article" date="2015" name="PLoS Genet.">
        <title>Genome Sequence and Transcriptome Analyses of Chrysochromulina tobin: Metabolic Tools for Enhanced Algal Fitness in the Prominent Order Prymnesiales (Haptophyceae).</title>
        <authorList>
            <person name="Hovde B.T."/>
            <person name="Deodato C.R."/>
            <person name="Hunsperger H.M."/>
            <person name="Ryken S.A."/>
            <person name="Yost W."/>
            <person name="Jha R.K."/>
            <person name="Patterson J."/>
            <person name="Monnat R.J. Jr."/>
            <person name="Barlow S.B."/>
            <person name="Starkenburg S.R."/>
            <person name="Cattolico R.A."/>
        </authorList>
    </citation>
    <scope>NUCLEOTIDE SEQUENCE</scope>
    <source>
        <strain evidence="2">CCMP291</strain>
    </source>
</reference>
<keyword evidence="2" id="KW-1185">Reference proteome</keyword>
<dbReference type="AlphaFoldDB" id="A0A0M0JDW1"/>
<dbReference type="Proteomes" id="UP000037460">
    <property type="component" value="Unassembled WGS sequence"/>
</dbReference>